<dbReference type="InterPro" id="IPR020846">
    <property type="entry name" value="MFS_dom"/>
</dbReference>
<keyword evidence="2" id="KW-0813">Transport</keyword>
<feature type="transmembrane region" description="Helical" evidence="7">
    <location>
        <begin position="110"/>
        <end position="131"/>
    </location>
</feature>
<dbReference type="PROSITE" id="PS50850">
    <property type="entry name" value="MFS"/>
    <property type="match status" value="1"/>
</dbReference>
<dbReference type="EMBL" id="JAQOSQ010000013">
    <property type="protein sequence ID" value="MDJ1184197.1"/>
    <property type="molecule type" value="Genomic_DNA"/>
</dbReference>
<reference evidence="9 10" key="1">
    <citation type="submission" date="2023-01" db="EMBL/GenBank/DDBJ databases">
        <title>Novel diversity within Roseofilum (Cyanobacteria; Desertifilaceae) from marine benthic mats with descriptions of four novel species.</title>
        <authorList>
            <person name="Wang Y."/>
            <person name="Berthold D.E."/>
            <person name="Hu J."/>
            <person name="Lefler F.W."/>
            <person name="Laughinghouse H.D. IV."/>
        </authorList>
    </citation>
    <scope>NUCLEOTIDE SEQUENCE [LARGE SCALE GENOMIC DNA]</scope>
    <source>
        <strain evidence="9 10">BLCC-M143</strain>
    </source>
</reference>
<feature type="transmembrane region" description="Helical" evidence="7">
    <location>
        <begin position="21"/>
        <end position="42"/>
    </location>
</feature>
<feature type="transmembrane region" description="Helical" evidence="7">
    <location>
        <begin position="143"/>
        <end position="166"/>
    </location>
</feature>
<dbReference type="Gene3D" id="1.20.1250.20">
    <property type="entry name" value="MFS general substrate transporter like domains"/>
    <property type="match status" value="1"/>
</dbReference>
<evidence type="ECO:0000313" key="10">
    <source>
        <dbReference type="Proteomes" id="UP001232992"/>
    </source>
</evidence>
<feature type="transmembrane region" description="Helical" evidence="7">
    <location>
        <begin position="263"/>
        <end position="282"/>
    </location>
</feature>
<feature type="transmembrane region" description="Helical" evidence="7">
    <location>
        <begin position="86"/>
        <end position="104"/>
    </location>
</feature>
<dbReference type="Pfam" id="PF07690">
    <property type="entry name" value="MFS_1"/>
    <property type="match status" value="2"/>
</dbReference>
<feature type="transmembrane region" description="Helical" evidence="7">
    <location>
        <begin position="294"/>
        <end position="315"/>
    </location>
</feature>
<dbReference type="PANTHER" id="PTHR23517:SF2">
    <property type="entry name" value="MULTIDRUG RESISTANCE PROTEIN MDTH"/>
    <property type="match status" value="1"/>
</dbReference>
<comment type="caution">
    <text evidence="9">The sequence shown here is derived from an EMBL/GenBank/DDBJ whole genome shotgun (WGS) entry which is preliminary data.</text>
</comment>
<sequence length="414" mass="44713">MSKHRSLFGLPQLPQSVWVLAGGRLLSQIGMGFTLFYAPIFFVNQVGLSATEAGLGLGSSAISGVLGRFLGGTLSDLPQWGRRRTLLLSALLSAIADVILATIFDFPSLLLGSIIMGLGMGLYWPAAEAAVADFTPRDRHNEAFAVSRLADNLGLGLGVPLGGLLIETGLSFRWLFVLDGISFVSFFLLIYCAIGEPQQAIASSERPMEASWIDKWKISLRDRTLQKFVLVNLLFTTYLSQTQSTLPLYFTNFLTAGGFNAPLLSKLFTAQIALMVICQLPVARWLSRWSHAKALVLSLCAWAMGFCLIWITGGVVNGAEIWAILALIAIAFASIAYTPSASALVVDLAPEELRGIYMAINAQCWAIGYAIGPAVGGWVLDYSVAVADGFWLLSGFSVTVGIAILLSLDRDYRR</sequence>
<feature type="transmembrane region" description="Helical" evidence="7">
    <location>
        <begin position="321"/>
        <end position="346"/>
    </location>
</feature>
<dbReference type="SUPFAM" id="SSF103473">
    <property type="entry name" value="MFS general substrate transporter"/>
    <property type="match status" value="1"/>
</dbReference>
<keyword evidence="10" id="KW-1185">Reference proteome</keyword>
<evidence type="ECO:0000256" key="1">
    <source>
        <dbReference type="ARBA" id="ARBA00004651"/>
    </source>
</evidence>
<dbReference type="InterPro" id="IPR011701">
    <property type="entry name" value="MFS"/>
</dbReference>
<evidence type="ECO:0000256" key="5">
    <source>
        <dbReference type="ARBA" id="ARBA00022989"/>
    </source>
</evidence>
<feature type="transmembrane region" description="Helical" evidence="7">
    <location>
        <begin position="54"/>
        <end position="74"/>
    </location>
</feature>
<feature type="domain" description="Major facilitator superfamily (MFS) profile" evidence="8">
    <location>
        <begin position="16"/>
        <end position="412"/>
    </location>
</feature>
<feature type="transmembrane region" description="Helical" evidence="7">
    <location>
        <begin position="390"/>
        <end position="408"/>
    </location>
</feature>
<dbReference type="InterPro" id="IPR036259">
    <property type="entry name" value="MFS_trans_sf"/>
</dbReference>
<evidence type="ECO:0000259" key="8">
    <source>
        <dbReference type="PROSITE" id="PS50850"/>
    </source>
</evidence>
<keyword evidence="6 7" id="KW-0472">Membrane</keyword>
<feature type="transmembrane region" description="Helical" evidence="7">
    <location>
        <begin position="225"/>
        <end position="243"/>
    </location>
</feature>
<evidence type="ECO:0000256" key="2">
    <source>
        <dbReference type="ARBA" id="ARBA00022448"/>
    </source>
</evidence>
<name>A0ABT7BYC1_9CYAN</name>
<keyword evidence="5 7" id="KW-1133">Transmembrane helix</keyword>
<organism evidence="9 10">
    <name type="scientific">Roseofilum casamattae BLCC-M143</name>
    <dbReference type="NCBI Taxonomy" id="3022442"/>
    <lineage>
        <taxon>Bacteria</taxon>
        <taxon>Bacillati</taxon>
        <taxon>Cyanobacteriota</taxon>
        <taxon>Cyanophyceae</taxon>
        <taxon>Desertifilales</taxon>
        <taxon>Desertifilaceae</taxon>
        <taxon>Roseofilum</taxon>
        <taxon>Roseofilum casamattae</taxon>
    </lineage>
</organism>
<evidence type="ECO:0000256" key="6">
    <source>
        <dbReference type="ARBA" id="ARBA00023136"/>
    </source>
</evidence>
<comment type="subcellular location">
    <subcellularLocation>
        <location evidence="1">Cell membrane</location>
        <topology evidence="1">Multi-pass membrane protein</topology>
    </subcellularLocation>
</comment>
<proteinExistence type="predicted"/>
<evidence type="ECO:0000256" key="7">
    <source>
        <dbReference type="SAM" id="Phobius"/>
    </source>
</evidence>
<gene>
    <name evidence="9" type="ORF">PMH09_13485</name>
</gene>
<evidence type="ECO:0000256" key="4">
    <source>
        <dbReference type="ARBA" id="ARBA00022692"/>
    </source>
</evidence>
<dbReference type="RefSeq" id="WP_283758851.1">
    <property type="nucleotide sequence ID" value="NZ_JAQOSQ010000013.1"/>
</dbReference>
<feature type="transmembrane region" description="Helical" evidence="7">
    <location>
        <begin position="358"/>
        <end position="378"/>
    </location>
</feature>
<protein>
    <submittedName>
        <fullName evidence="9">MFS transporter</fullName>
    </submittedName>
</protein>
<feature type="transmembrane region" description="Helical" evidence="7">
    <location>
        <begin position="172"/>
        <end position="194"/>
    </location>
</feature>
<dbReference type="PANTHER" id="PTHR23517">
    <property type="entry name" value="RESISTANCE PROTEIN MDTM, PUTATIVE-RELATED-RELATED"/>
    <property type="match status" value="1"/>
</dbReference>
<evidence type="ECO:0000313" key="9">
    <source>
        <dbReference type="EMBL" id="MDJ1184197.1"/>
    </source>
</evidence>
<dbReference type="InterPro" id="IPR050171">
    <property type="entry name" value="MFS_Transporters"/>
</dbReference>
<evidence type="ECO:0000256" key="3">
    <source>
        <dbReference type="ARBA" id="ARBA00022475"/>
    </source>
</evidence>
<dbReference type="Proteomes" id="UP001232992">
    <property type="component" value="Unassembled WGS sequence"/>
</dbReference>
<keyword evidence="3" id="KW-1003">Cell membrane</keyword>
<keyword evidence="4 7" id="KW-0812">Transmembrane</keyword>
<accession>A0ABT7BYC1</accession>